<evidence type="ECO:0000313" key="5">
    <source>
        <dbReference type="Proteomes" id="UP000019146"/>
    </source>
</evidence>
<dbReference type="PANTHER" id="PTHR12304:SF4">
    <property type="entry name" value="URIDINE NUCLEOSIDASE"/>
    <property type="match status" value="1"/>
</dbReference>
<geneLocation type="plasmid" evidence="5"/>
<reference evidence="4 5" key="1">
    <citation type="journal article" date="2014" name="Genome Announc.">
        <title>Draft Genome Sequence of the Haloacid-Degrading Burkholderia caribensis Strain MBA4.</title>
        <authorList>
            <person name="Pan Y."/>
            <person name="Kong K.F."/>
            <person name="Tsang J.S."/>
        </authorList>
    </citation>
    <scope>NUCLEOTIDE SEQUENCE [LARGE SCALE GENOMIC DNA]</scope>
    <source>
        <strain evidence="4 5">MBA4</strain>
        <plasmid evidence="5">Plasmid</plasmid>
    </source>
</reference>
<dbReference type="AlphaFoldDB" id="A0A0P0RM72"/>
<proteinExistence type="predicted"/>
<accession>A0A0P0RM72</accession>
<gene>
    <name evidence="4" type="ORF">K788_0001662</name>
</gene>
<dbReference type="PANTHER" id="PTHR12304">
    <property type="entry name" value="INOSINE-URIDINE PREFERRING NUCLEOSIDE HYDROLASE"/>
    <property type="match status" value="1"/>
</dbReference>
<dbReference type="GO" id="GO:0008477">
    <property type="term" value="F:purine nucleosidase activity"/>
    <property type="evidence" value="ECO:0007669"/>
    <property type="project" value="TreeGrafter"/>
</dbReference>
<sequence>MMSLLPTRSRSRGTNPNYNKETPLKRLFVTMSCAVMLAGCGGNGVARDAPKVIVDSDYNTLSDDGQLGVMAAQLQAQGKLEVLGITVVSGNQWLRQGVADALKSMERLGVGERIGVYAGANYALAHPYAEIQQELAQFPSGDGYLGAWSTPEPSSDAQLVAPPDGFATHTHAQSKSAVDFIVDSVKANPHQVTILAIGPLTNIALAARQHPEIVPLIKQIVYMGGAIDVPGNTTATAEFNWWFDPEAAREVLRLPIRQTVVPLDVTDTVKMDKTVYDRIAHDPNKQTLITQLFRQLNGYGFDGKNGFETNPNYTTDIWDTLTIAWLMDPSFATQTEERWVDVDTSFGANDGKATGYASSPPAGLQKMTIIKRFDNARFFDFYVDLLTRPVPVKLP</sequence>
<dbReference type="KEGG" id="bcai:K788_0001662"/>
<dbReference type="InterPro" id="IPR023186">
    <property type="entry name" value="IUNH"/>
</dbReference>
<keyword evidence="4" id="KW-0614">Plasmid</keyword>
<name>A0A0P0RM72_9BURK</name>
<dbReference type="Pfam" id="PF01156">
    <property type="entry name" value="IU_nuc_hydro"/>
    <property type="match status" value="1"/>
</dbReference>
<dbReference type="EMBL" id="CP012748">
    <property type="protein sequence ID" value="ALL69979.1"/>
    <property type="molecule type" value="Genomic_DNA"/>
</dbReference>
<dbReference type="SUPFAM" id="SSF53590">
    <property type="entry name" value="Nucleoside hydrolase"/>
    <property type="match status" value="1"/>
</dbReference>
<evidence type="ECO:0000256" key="1">
    <source>
        <dbReference type="ARBA" id="ARBA00022801"/>
    </source>
</evidence>
<keyword evidence="1 4" id="KW-0378">Hydrolase</keyword>
<dbReference type="InterPro" id="IPR036452">
    <property type="entry name" value="Ribo_hydro-like"/>
</dbReference>
<evidence type="ECO:0000313" key="4">
    <source>
        <dbReference type="EMBL" id="ALL69979.1"/>
    </source>
</evidence>
<evidence type="ECO:0000256" key="2">
    <source>
        <dbReference type="ARBA" id="ARBA00023295"/>
    </source>
</evidence>
<feature type="domain" description="Inosine/uridine-preferring nucleoside hydrolase" evidence="3">
    <location>
        <begin position="52"/>
        <end position="380"/>
    </location>
</feature>
<dbReference type="GO" id="GO:0006152">
    <property type="term" value="P:purine nucleoside catabolic process"/>
    <property type="evidence" value="ECO:0007669"/>
    <property type="project" value="TreeGrafter"/>
</dbReference>
<dbReference type="Proteomes" id="UP000019146">
    <property type="component" value="Plasmid unnamed"/>
</dbReference>
<protein>
    <submittedName>
        <fullName evidence="4">Inosine-uridine preferring nucleoside hydrolase</fullName>
    </submittedName>
</protein>
<keyword evidence="2" id="KW-0326">Glycosidase</keyword>
<dbReference type="Gene3D" id="3.90.245.10">
    <property type="entry name" value="Ribonucleoside hydrolase-like"/>
    <property type="match status" value="1"/>
</dbReference>
<dbReference type="GO" id="GO:0005829">
    <property type="term" value="C:cytosol"/>
    <property type="evidence" value="ECO:0007669"/>
    <property type="project" value="TreeGrafter"/>
</dbReference>
<organism evidence="4 5">
    <name type="scientific">Paraburkholderia caribensis MBA4</name>
    <dbReference type="NCBI Taxonomy" id="1323664"/>
    <lineage>
        <taxon>Bacteria</taxon>
        <taxon>Pseudomonadati</taxon>
        <taxon>Pseudomonadota</taxon>
        <taxon>Betaproteobacteria</taxon>
        <taxon>Burkholderiales</taxon>
        <taxon>Burkholderiaceae</taxon>
        <taxon>Paraburkholderia</taxon>
    </lineage>
</organism>
<evidence type="ECO:0000259" key="3">
    <source>
        <dbReference type="Pfam" id="PF01156"/>
    </source>
</evidence>
<dbReference type="InterPro" id="IPR001910">
    <property type="entry name" value="Inosine/uridine_hydrolase_dom"/>
</dbReference>